<gene>
    <name evidence="1" type="ORF">CISG_02775</name>
</gene>
<dbReference type="AlphaFoldDB" id="A0A0J8U4F8"/>
<evidence type="ECO:0000313" key="2">
    <source>
        <dbReference type="Proteomes" id="UP000054559"/>
    </source>
</evidence>
<dbReference type="Gene3D" id="2.40.50.140">
    <property type="entry name" value="Nucleic acid-binding proteins"/>
    <property type="match status" value="1"/>
</dbReference>
<dbReference type="InterPro" id="IPR012340">
    <property type="entry name" value="NA-bd_OB-fold"/>
</dbReference>
<sequence length="181" mass="19114">MATASAPATSLLSLLYRSYPRVVPSNSTEPDLESISPKIFPTADYTDAEKAEINQWLSRSSELAQALKKGEIESVSTLLITVNTHLASRTTVLGAKPSVADVALYALLEKVLNPKKKIWETFQPGFTTTDSLEVAFDSSAVPQLNSGGETSTAPSTPSVGKLVTKSGGVCTVKSLKGAAVR</sequence>
<evidence type="ECO:0000313" key="1">
    <source>
        <dbReference type="EMBL" id="KMU81757.1"/>
    </source>
</evidence>
<dbReference type="OrthoDB" id="19141at2759"/>
<dbReference type="SUPFAM" id="SSF47616">
    <property type="entry name" value="GST C-terminal domain-like"/>
    <property type="match status" value="1"/>
</dbReference>
<dbReference type="STRING" id="454286.A0A0J8U4F8"/>
<protein>
    <submittedName>
        <fullName evidence="1">tRNA binding protein</fullName>
    </submittedName>
</protein>
<accession>A0A0J8U4F8</accession>
<name>A0A0J8U4F8_COCIT</name>
<reference evidence="2" key="1">
    <citation type="journal article" date="2010" name="Genome Res.">
        <title>Population genomic sequencing of Coccidioides fungi reveals recent hybridization and transposon control.</title>
        <authorList>
            <person name="Neafsey D.E."/>
            <person name="Barker B.M."/>
            <person name="Sharpton T.J."/>
            <person name="Stajich J.E."/>
            <person name="Park D.J."/>
            <person name="Whiston E."/>
            <person name="Hung C.-Y."/>
            <person name="McMahan C."/>
            <person name="White J."/>
            <person name="Sykes S."/>
            <person name="Heiman D."/>
            <person name="Young S."/>
            <person name="Zeng Q."/>
            <person name="Abouelleil A."/>
            <person name="Aftuck L."/>
            <person name="Bessette D."/>
            <person name="Brown A."/>
            <person name="FitzGerald M."/>
            <person name="Lui A."/>
            <person name="Macdonald J.P."/>
            <person name="Priest M."/>
            <person name="Orbach M.J."/>
            <person name="Galgiani J.N."/>
            <person name="Kirkland T.N."/>
            <person name="Cole G.T."/>
            <person name="Birren B.W."/>
            <person name="Henn M.R."/>
            <person name="Taylor J.W."/>
            <person name="Rounsley S.D."/>
        </authorList>
    </citation>
    <scope>NUCLEOTIDE SEQUENCE [LARGE SCALE GENOMIC DNA]</scope>
    <source>
        <strain evidence="2">RMSCC 3703</strain>
    </source>
</reference>
<dbReference type="InterPro" id="IPR036282">
    <property type="entry name" value="Glutathione-S-Trfase_C_sf"/>
</dbReference>
<proteinExistence type="predicted"/>
<organism evidence="1 2">
    <name type="scientific">Coccidioides immitis RMSCC 3703</name>
    <dbReference type="NCBI Taxonomy" id="454286"/>
    <lineage>
        <taxon>Eukaryota</taxon>
        <taxon>Fungi</taxon>
        <taxon>Dikarya</taxon>
        <taxon>Ascomycota</taxon>
        <taxon>Pezizomycotina</taxon>
        <taxon>Eurotiomycetes</taxon>
        <taxon>Eurotiomycetidae</taxon>
        <taxon>Onygenales</taxon>
        <taxon>Onygenaceae</taxon>
        <taxon>Coccidioides</taxon>
    </lineage>
</organism>
<dbReference type="Proteomes" id="UP000054559">
    <property type="component" value="Unassembled WGS sequence"/>
</dbReference>
<dbReference type="EMBL" id="DS268126">
    <property type="protein sequence ID" value="KMU81757.1"/>
    <property type="molecule type" value="Genomic_DNA"/>
</dbReference>